<dbReference type="CDD" id="cd05233">
    <property type="entry name" value="SDR_c"/>
    <property type="match status" value="1"/>
</dbReference>
<evidence type="ECO:0000256" key="2">
    <source>
        <dbReference type="ARBA" id="ARBA00023002"/>
    </source>
</evidence>
<dbReference type="PRINTS" id="PR00081">
    <property type="entry name" value="GDHRDH"/>
</dbReference>
<dbReference type="EMBL" id="CAEZXR010000098">
    <property type="protein sequence ID" value="CAB4702319.1"/>
    <property type="molecule type" value="Genomic_DNA"/>
</dbReference>
<name>A0A6J6PU33_9ZZZZ</name>
<dbReference type="PANTHER" id="PTHR43639">
    <property type="entry name" value="OXIDOREDUCTASE, SHORT-CHAIN DEHYDROGENASE/REDUCTASE FAMILY (AFU_ORTHOLOGUE AFUA_5G02870)"/>
    <property type="match status" value="1"/>
</dbReference>
<dbReference type="PANTHER" id="PTHR43639:SF1">
    <property type="entry name" value="SHORT-CHAIN DEHYDROGENASE_REDUCTASE FAMILY PROTEIN"/>
    <property type="match status" value="1"/>
</dbReference>
<reference evidence="3" key="1">
    <citation type="submission" date="2020-05" db="EMBL/GenBank/DDBJ databases">
        <authorList>
            <person name="Chiriac C."/>
            <person name="Salcher M."/>
            <person name="Ghai R."/>
            <person name="Kavagutti S V."/>
        </authorList>
    </citation>
    <scope>NUCLEOTIDE SEQUENCE</scope>
</reference>
<sequence>MDFGARAGAALVVGGSGGLGLAIVEMLASRGSDVALTYRSRPEAGEAAAESARTQGVRASAYPLDLVSPDAAAAVVASVVAEHGGLHTLVYAAGPHVPMLHLATVEPAAMAAQLAADAAGFFNVVHPALAHLRLVQGSIVAVTTAATARYPVRDGLSSAPKAAVEALVRGLAAEEGRFGVRVNAVGPGMLTDGMAERLISSGELSDEALAITRRNIPLRRFGSAADIAEAVCFLASDRAGFISGQKLDVDGGYGV</sequence>
<dbReference type="AlphaFoldDB" id="A0A6J6PU33"/>
<keyword evidence="2" id="KW-0560">Oxidoreductase</keyword>
<dbReference type="GO" id="GO:0016491">
    <property type="term" value="F:oxidoreductase activity"/>
    <property type="evidence" value="ECO:0007669"/>
    <property type="project" value="UniProtKB-KW"/>
</dbReference>
<protein>
    <submittedName>
        <fullName evidence="3">Unannotated protein</fullName>
    </submittedName>
</protein>
<dbReference type="Pfam" id="PF13561">
    <property type="entry name" value="adh_short_C2"/>
    <property type="match status" value="1"/>
</dbReference>
<evidence type="ECO:0000313" key="3">
    <source>
        <dbReference type="EMBL" id="CAB4702319.1"/>
    </source>
</evidence>
<comment type="similarity">
    <text evidence="1">Belongs to the short-chain dehydrogenases/reductases (SDR) family.</text>
</comment>
<dbReference type="SUPFAM" id="SSF51735">
    <property type="entry name" value="NAD(P)-binding Rossmann-fold domains"/>
    <property type="match status" value="1"/>
</dbReference>
<proteinExistence type="inferred from homology"/>
<dbReference type="InterPro" id="IPR002347">
    <property type="entry name" value="SDR_fam"/>
</dbReference>
<organism evidence="3">
    <name type="scientific">freshwater metagenome</name>
    <dbReference type="NCBI Taxonomy" id="449393"/>
    <lineage>
        <taxon>unclassified sequences</taxon>
        <taxon>metagenomes</taxon>
        <taxon>ecological metagenomes</taxon>
    </lineage>
</organism>
<dbReference type="Gene3D" id="3.40.50.720">
    <property type="entry name" value="NAD(P)-binding Rossmann-like Domain"/>
    <property type="match status" value="1"/>
</dbReference>
<gene>
    <name evidence="3" type="ORF">UFOPK2579_00998</name>
</gene>
<dbReference type="InterPro" id="IPR036291">
    <property type="entry name" value="NAD(P)-bd_dom_sf"/>
</dbReference>
<evidence type="ECO:0000256" key="1">
    <source>
        <dbReference type="ARBA" id="ARBA00006484"/>
    </source>
</evidence>
<accession>A0A6J6PU33</accession>